<protein>
    <submittedName>
        <fullName evidence="4">TetR family transcriptional regulator</fullName>
    </submittedName>
</protein>
<dbReference type="RefSeq" id="WP_344801539.1">
    <property type="nucleotide sequence ID" value="NZ_BAABAB010000005.1"/>
</dbReference>
<evidence type="ECO:0000256" key="2">
    <source>
        <dbReference type="PROSITE-ProRule" id="PRU00335"/>
    </source>
</evidence>
<proteinExistence type="predicted"/>
<evidence type="ECO:0000259" key="3">
    <source>
        <dbReference type="PROSITE" id="PS50977"/>
    </source>
</evidence>
<evidence type="ECO:0000256" key="1">
    <source>
        <dbReference type="ARBA" id="ARBA00023125"/>
    </source>
</evidence>
<evidence type="ECO:0000313" key="4">
    <source>
        <dbReference type="EMBL" id="GAA3606468.1"/>
    </source>
</evidence>
<accession>A0ABP6ZFZ3</accession>
<keyword evidence="5" id="KW-1185">Reference proteome</keyword>
<gene>
    <name evidence="4" type="ORF">GCM10022236_05390</name>
</gene>
<feature type="DNA-binding region" description="H-T-H motif" evidence="2">
    <location>
        <begin position="31"/>
        <end position="50"/>
    </location>
</feature>
<feature type="domain" description="HTH tetR-type" evidence="3">
    <location>
        <begin position="8"/>
        <end position="68"/>
    </location>
</feature>
<dbReference type="Gene3D" id="1.10.357.10">
    <property type="entry name" value="Tetracycline Repressor, domain 2"/>
    <property type="match status" value="1"/>
</dbReference>
<sequence length="203" mass="20903">MPTGVALRDARSQLLAAGERVLLDGGPAALTSRTVTDEAGVAKGVLHRHFADFDDFLATLVRERIAAIDAWSVELSERAGAGTVIENVCAALVRIFDPLGLAIIRLLLSRDELRTRVRAGTGPGIPTLTEAVVGLAAYLLAEQRVGRILAGAAPAALAPALVGAGHLLFAGELGGLPDESAVHEVVEAILVGAEPGPDEDGRG</sequence>
<dbReference type="InterPro" id="IPR001647">
    <property type="entry name" value="HTH_TetR"/>
</dbReference>
<reference evidence="5" key="1">
    <citation type="journal article" date="2019" name="Int. J. Syst. Evol. Microbiol.">
        <title>The Global Catalogue of Microorganisms (GCM) 10K type strain sequencing project: providing services to taxonomists for standard genome sequencing and annotation.</title>
        <authorList>
            <consortium name="The Broad Institute Genomics Platform"/>
            <consortium name="The Broad Institute Genome Sequencing Center for Infectious Disease"/>
            <person name="Wu L."/>
            <person name="Ma J."/>
        </authorList>
    </citation>
    <scope>NUCLEOTIDE SEQUENCE [LARGE SCALE GENOMIC DNA]</scope>
    <source>
        <strain evidence="5">JCM 16929</strain>
    </source>
</reference>
<dbReference type="EMBL" id="BAABAB010000005">
    <property type="protein sequence ID" value="GAA3606468.1"/>
    <property type="molecule type" value="Genomic_DNA"/>
</dbReference>
<dbReference type="SUPFAM" id="SSF46689">
    <property type="entry name" value="Homeodomain-like"/>
    <property type="match status" value="1"/>
</dbReference>
<evidence type="ECO:0000313" key="5">
    <source>
        <dbReference type="Proteomes" id="UP001501490"/>
    </source>
</evidence>
<dbReference type="Proteomes" id="UP001501490">
    <property type="component" value="Unassembled WGS sequence"/>
</dbReference>
<comment type="caution">
    <text evidence="4">The sequence shown here is derived from an EMBL/GenBank/DDBJ whole genome shotgun (WGS) entry which is preliminary data.</text>
</comment>
<dbReference type="InterPro" id="IPR009057">
    <property type="entry name" value="Homeodomain-like_sf"/>
</dbReference>
<dbReference type="Pfam" id="PF00440">
    <property type="entry name" value="TetR_N"/>
    <property type="match status" value="1"/>
</dbReference>
<keyword evidence="1 2" id="KW-0238">DNA-binding</keyword>
<organism evidence="4 5">
    <name type="scientific">Microlunatus ginsengisoli</name>
    <dbReference type="NCBI Taxonomy" id="363863"/>
    <lineage>
        <taxon>Bacteria</taxon>
        <taxon>Bacillati</taxon>
        <taxon>Actinomycetota</taxon>
        <taxon>Actinomycetes</taxon>
        <taxon>Propionibacteriales</taxon>
        <taxon>Propionibacteriaceae</taxon>
        <taxon>Microlunatus</taxon>
    </lineage>
</organism>
<dbReference type="PROSITE" id="PS50977">
    <property type="entry name" value="HTH_TETR_2"/>
    <property type="match status" value="1"/>
</dbReference>
<name>A0ABP6ZFZ3_9ACTN</name>